<protein>
    <submittedName>
        <fullName evidence="1">Uncharacterized protein</fullName>
    </submittedName>
</protein>
<evidence type="ECO:0000313" key="2">
    <source>
        <dbReference type="Proteomes" id="UP000289859"/>
    </source>
</evidence>
<name>A0A4Q0P4S3_9FLAO</name>
<sequence>MPGTNRPKSVAQFDPSYPTGSRLIAEPYSQLAIHSNDDEIIDVILKSLENVKESIDDPVDYNMYKNEYFAALGIKSFNQLYNFPVNVFAEKNNEAVSFTPWVKSREHKGLVPMDEVFTAPLNNKELIKQSFQKTVEKSRR</sequence>
<dbReference type="EMBL" id="QOVK01000009">
    <property type="protein sequence ID" value="RXG21006.1"/>
    <property type="molecule type" value="Genomic_DNA"/>
</dbReference>
<dbReference type="Proteomes" id="UP000289859">
    <property type="component" value="Unassembled WGS sequence"/>
</dbReference>
<keyword evidence="2" id="KW-1185">Reference proteome</keyword>
<evidence type="ECO:0000313" key="1">
    <source>
        <dbReference type="EMBL" id="RXG21006.1"/>
    </source>
</evidence>
<accession>A0A4Q0P4S3</accession>
<reference evidence="1 2" key="1">
    <citation type="submission" date="2018-07" db="EMBL/GenBank/DDBJ databases">
        <title>Leeuwenhoekiella genomics.</title>
        <authorList>
            <person name="Tahon G."/>
            <person name="Willems A."/>
        </authorList>
    </citation>
    <scope>NUCLEOTIDE SEQUENCE [LARGE SCALE GENOMIC DNA]</scope>
    <source>
        <strain evidence="1 2">LMG 29608</strain>
    </source>
</reference>
<organism evidence="1 2">
    <name type="scientific">Leeuwenhoekiella polynyae</name>
    <dbReference type="NCBI Taxonomy" id="1550906"/>
    <lineage>
        <taxon>Bacteria</taxon>
        <taxon>Pseudomonadati</taxon>
        <taxon>Bacteroidota</taxon>
        <taxon>Flavobacteriia</taxon>
        <taxon>Flavobacteriales</taxon>
        <taxon>Flavobacteriaceae</taxon>
        <taxon>Leeuwenhoekiella</taxon>
    </lineage>
</organism>
<dbReference type="RefSeq" id="WP_128765794.1">
    <property type="nucleotide sequence ID" value="NZ_JBHUOO010000007.1"/>
</dbReference>
<gene>
    <name evidence="1" type="ORF">DSM02_2378</name>
</gene>
<comment type="caution">
    <text evidence="1">The sequence shown here is derived from an EMBL/GenBank/DDBJ whole genome shotgun (WGS) entry which is preliminary data.</text>
</comment>
<dbReference type="AlphaFoldDB" id="A0A4Q0P4S3"/>
<proteinExistence type="predicted"/>